<dbReference type="EMBL" id="JBHUKU010000006">
    <property type="protein sequence ID" value="MFD2459328.1"/>
    <property type="molecule type" value="Genomic_DNA"/>
</dbReference>
<accession>A0ABW5GCS3</accession>
<organism evidence="4 5">
    <name type="scientific">Amycolatopsis samaneae</name>
    <dbReference type="NCBI Taxonomy" id="664691"/>
    <lineage>
        <taxon>Bacteria</taxon>
        <taxon>Bacillati</taxon>
        <taxon>Actinomycetota</taxon>
        <taxon>Actinomycetes</taxon>
        <taxon>Pseudonocardiales</taxon>
        <taxon>Pseudonocardiaceae</taxon>
        <taxon>Amycolatopsis</taxon>
    </lineage>
</organism>
<dbReference type="Proteomes" id="UP001597419">
    <property type="component" value="Unassembled WGS sequence"/>
</dbReference>
<dbReference type="Pfam" id="PF03235">
    <property type="entry name" value="GmrSD_N"/>
    <property type="match status" value="1"/>
</dbReference>
<feature type="domain" description="GmrSD restriction endonucleases N-terminal" evidence="2">
    <location>
        <begin position="12"/>
        <end position="259"/>
    </location>
</feature>
<sequence length="776" mass="86979">MEKKFTSDEVPLAQLLDQAKSGKLQLPDFQRGWVWDDNHISSLLASLSLSYPIGAVMTLQTGNPDVRFRPRPLQGVELRGSVEPEFLLLDGQQRITSLYLALRSGAPVPTTDARNNPLERRYFADIKACIDPACDREDAIKGVPGDGLVKTFRGDVTLDVSTTEAQVAAGIFPLDRVMDYSETMSWHYAYVDNGPGERDERLQIWRTFHESVINAFYQYQVPTIALIRSTPKEAVCQVFEKVNTGGVSLTVFELLTATYAADDFNLRADWDERKRLLGAERLLRRFEATDFLQILTLLATFDRRKRELADKPGDDKASAVSCKRRDVLRLELADYRKWADEATEALRRVVRFLHGEHVYRANDVPYATQLVPLTAIFVALGDAVDRPHVQQMLQQWYWCGVLGEMYGGSTETRFANDLQDVTAWIGQDGPEPGTVREAQFQAARLLTLRTRNSAAYKGIYALLMKRGGRDFRTGKTIDVTAYLDDAIDIYHIFPQRWCAAHDIPMSVADSIVNKTAFDARTNHRVRGDAPSKYLARIESQDQVDAAYLDAILRSHGVDTVAVRADDFSTFFNARFERLLKQIEEAMGKPVNRSADRSESPFAGTSRDAERVREGIQALIKADESKVVEFKSTGRKSLKTGEKDDGVEWVIVKSITAFMNADGGTLLVGVADDGSIVGIEEDFPFVAKKNLDGWMLWLTELVVRTIGTVAAAGLDVRVAVIDGRTVARIDVAPAARPQFATPAKGEKRPHFYVRTNNNTRELHGREAVDYQKGHWTD</sequence>
<keyword evidence="5" id="KW-1185">Reference proteome</keyword>
<evidence type="ECO:0000259" key="3">
    <source>
        <dbReference type="Pfam" id="PF04326"/>
    </source>
</evidence>
<evidence type="ECO:0000256" key="1">
    <source>
        <dbReference type="SAM" id="MobiDB-lite"/>
    </source>
</evidence>
<evidence type="ECO:0000313" key="4">
    <source>
        <dbReference type="EMBL" id="MFD2459328.1"/>
    </source>
</evidence>
<dbReference type="InterPro" id="IPR038461">
    <property type="entry name" value="Schlafen_AlbA_2_dom_sf"/>
</dbReference>
<feature type="domain" description="Schlafen AlbA-2" evidence="3">
    <location>
        <begin position="623"/>
        <end position="761"/>
    </location>
</feature>
<dbReference type="PANTHER" id="PTHR37292:SF2">
    <property type="entry name" value="DUF262 DOMAIN-CONTAINING PROTEIN"/>
    <property type="match status" value="1"/>
</dbReference>
<protein>
    <submittedName>
        <fullName evidence="4">DUF262 domain-containing protein</fullName>
    </submittedName>
</protein>
<feature type="region of interest" description="Disordered" evidence="1">
    <location>
        <begin position="589"/>
        <end position="608"/>
    </location>
</feature>
<dbReference type="Pfam" id="PF04326">
    <property type="entry name" value="SLFN_AlbA_2"/>
    <property type="match status" value="1"/>
</dbReference>
<dbReference type="PANTHER" id="PTHR37292">
    <property type="entry name" value="VNG6097C"/>
    <property type="match status" value="1"/>
</dbReference>
<evidence type="ECO:0000259" key="2">
    <source>
        <dbReference type="Pfam" id="PF03235"/>
    </source>
</evidence>
<dbReference type="InterPro" id="IPR007421">
    <property type="entry name" value="Schlafen_AlbA_2_dom"/>
</dbReference>
<dbReference type="RefSeq" id="WP_345396350.1">
    <property type="nucleotide sequence ID" value="NZ_BAABHG010000008.1"/>
</dbReference>
<name>A0ABW5GCS3_9PSEU</name>
<comment type="caution">
    <text evidence="4">The sequence shown here is derived from an EMBL/GenBank/DDBJ whole genome shotgun (WGS) entry which is preliminary data.</text>
</comment>
<evidence type="ECO:0000313" key="5">
    <source>
        <dbReference type="Proteomes" id="UP001597419"/>
    </source>
</evidence>
<gene>
    <name evidence="4" type="ORF">ACFSYJ_12005</name>
</gene>
<dbReference type="Gene3D" id="3.30.950.30">
    <property type="entry name" value="Schlafen, AAA domain"/>
    <property type="match status" value="1"/>
</dbReference>
<dbReference type="InterPro" id="IPR004919">
    <property type="entry name" value="GmrSD_N"/>
</dbReference>
<proteinExistence type="predicted"/>
<reference evidence="5" key="1">
    <citation type="journal article" date="2019" name="Int. J. Syst. Evol. Microbiol.">
        <title>The Global Catalogue of Microorganisms (GCM) 10K type strain sequencing project: providing services to taxonomists for standard genome sequencing and annotation.</title>
        <authorList>
            <consortium name="The Broad Institute Genomics Platform"/>
            <consortium name="The Broad Institute Genome Sequencing Center for Infectious Disease"/>
            <person name="Wu L."/>
            <person name="Ma J."/>
        </authorList>
    </citation>
    <scope>NUCLEOTIDE SEQUENCE [LARGE SCALE GENOMIC DNA]</scope>
    <source>
        <strain evidence="5">CGMCC 4.7643</strain>
    </source>
</reference>